<dbReference type="GO" id="GO:0003887">
    <property type="term" value="F:DNA-directed DNA polymerase activity"/>
    <property type="evidence" value="ECO:0007669"/>
    <property type="project" value="InterPro"/>
</dbReference>
<dbReference type="Proteomes" id="UP000244810">
    <property type="component" value="Unassembled WGS sequence"/>
</dbReference>
<organism evidence="1 2">
    <name type="scientific">Pararhodobacter aggregans</name>
    <dbReference type="NCBI Taxonomy" id="404875"/>
    <lineage>
        <taxon>Bacteria</taxon>
        <taxon>Pseudomonadati</taxon>
        <taxon>Pseudomonadota</taxon>
        <taxon>Alphaproteobacteria</taxon>
        <taxon>Rhodobacterales</taxon>
        <taxon>Paracoccaceae</taxon>
        <taxon>Pararhodobacter</taxon>
    </lineage>
</organism>
<dbReference type="PANTHER" id="PTHR38767:SF1">
    <property type="entry name" value="DNA POLYMERASE III SUBUNIT CHI"/>
    <property type="match status" value="1"/>
</dbReference>
<dbReference type="Pfam" id="PF04364">
    <property type="entry name" value="DNA_pol3_chi"/>
    <property type="match status" value="1"/>
</dbReference>
<comment type="caution">
    <text evidence="1">The sequence shown here is derived from an EMBL/GenBank/DDBJ whole genome shotgun (WGS) entry which is preliminary data.</text>
</comment>
<dbReference type="AlphaFoldDB" id="A0A2T7UQN9"/>
<dbReference type="RefSeq" id="WP_107752072.1">
    <property type="nucleotide sequence ID" value="NZ_QBKF01000006.1"/>
</dbReference>
<accession>A0A2T7UQN9</accession>
<dbReference type="EMBL" id="QDDR01000006">
    <property type="protein sequence ID" value="PVE47060.1"/>
    <property type="molecule type" value="Genomic_DNA"/>
</dbReference>
<keyword evidence="2" id="KW-1185">Reference proteome</keyword>
<gene>
    <name evidence="1" type="ORF">DDE23_12445</name>
</gene>
<dbReference type="InterPro" id="IPR007459">
    <property type="entry name" value="DNA_pol3_chi"/>
</dbReference>
<dbReference type="InterPro" id="IPR036768">
    <property type="entry name" value="PolIII_chi_sf"/>
</dbReference>
<evidence type="ECO:0000313" key="2">
    <source>
        <dbReference type="Proteomes" id="UP000244810"/>
    </source>
</evidence>
<sequence>MAVARFYHLTRDPVEALLPQLIGKAQEIGLKVALRGVDRGRMEALDRLLWLGEGFLPHGMAGGPHDGDQPCLLVWTAETVAALPNRPGCLVTLDGAEVGAEEAQAVDRLCVVFDGMDEAAVARARDQWRALTGAGVAAEYWSRESGRWECKAKHPK</sequence>
<dbReference type="OrthoDB" id="9795973at2"/>
<protein>
    <submittedName>
        <fullName evidence="1">DNA polymerase III subunit chi</fullName>
    </submittedName>
</protein>
<proteinExistence type="predicted"/>
<dbReference type="SUPFAM" id="SSF102400">
    <property type="entry name" value="DNA polymerase III chi subunit"/>
    <property type="match status" value="1"/>
</dbReference>
<dbReference type="GO" id="GO:0032298">
    <property type="term" value="P:positive regulation of DNA-templated DNA replication initiation"/>
    <property type="evidence" value="ECO:0007669"/>
    <property type="project" value="TreeGrafter"/>
</dbReference>
<dbReference type="GO" id="GO:0006260">
    <property type="term" value="P:DNA replication"/>
    <property type="evidence" value="ECO:0007669"/>
    <property type="project" value="InterPro"/>
</dbReference>
<dbReference type="NCBIfam" id="NF004347">
    <property type="entry name" value="PRK05728.1-4"/>
    <property type="match status" value="1"/>
</dbReference>
<dbReference type="Gene3D" id="3.40.50.10110">
    <property type="entry name" value="DNA polymerase III subunit chi"/>
    <property type="match status" value="1"/>
</dbReference>
<dbReference type="PANTHER" id="PTHR38767">
    <property type="entry name" value="DNA POLYMERASE III SUBUNIT CHI"/>
    <property type="match status" value="1"/>
</dbReference>
<dbReference type="GO" id="GO:0003677">
    <property type="term" value="F:DNA binding"/>
    <property type="evidence" value="ECO:0007669"/>
    <property type="project" value="InterPro"/>
</dbReference>
<name>A0A2T7UQN9_9RHOB</name>
<evidence type="ECO:0000313" key="1">
    <source>
        <dbReference type="EMBL" id="PVE47060.1"/>
    </source>
</evidence>
<reference evidence="1 2" key="1">
    <citation type="journal article" date="2011" name="Syst. Appl. Microbiol.">
        <title>Defluviimonas denitrificans gen. nov., sp. nov., and Pararhodobacter aggregans gen. nov., sp. nov., non-phototrophic Rhodobacteraceae from the biofilter of a marine aquaculture.</title>
        <authorList>
            <person name="Foesel B.U."/>
            <person name="Drake H.L."/>
            <person name="Schramm A."/>
        </authorList>
    </citation>
    <scope>NUCLEOTIDE SEQUENCE [LARGE SCALE GENOMIC DNA]</scope>
    <source>
        <strain evidence="1 2">D1-19</strain>
    </source>
</reference>